<keyword evidence="10" id="KW-1185">Reference proteome</keyword>
<keyword evidence="5" id="KW-0234">DNA repair</keyword>
<reference evidence="10" key="1">
    <citation type="journal article" date="2015" name="Proc. Natl. Acad. Sci. U.S.A.">
        <title>Genome sequence of the Asian Tiger mosquito, Aedes albopictus, reveals insights into its biology, genetics, and evolution.</title>
        <authorList>
            <person name="Chen X.G."/>
            <person name="Jiang X."/>
            <person name="Gu J."/>
            <person name="Xu M."/>
            <person name="Wu Y."/>
            <person name="Deng Y."/>
            <person name="Zhang C."/>
            <person name="Bonizzoni M."/>
            <person name="Dermauw W."/>
            <person name="Vontas J."/>
            <person name="Armbruster P."/>
            <person name="Huang X."/>
            <person name="Yang Y."/>
            <person name="Zhang H."/>
            <person name="He W."/>
            <person name="Peng H."/>
            <person name="Liu Y."/>
            <person name="Wu K."/>
            <person name="Chen J."/>
            <person name="Lirakis M."/>
            <person name="Topalis P."/>
            <person name="Van Leeuwen T."/>
            <person name="Hall A.B."/>
            <person name="Jiang X."/>
            <person name="Thorpe C."/>
            <person name="Mueller R.L."/>
            <person name="Sun C."/>
            <person name="Waterhouse R.M."/>
            <person name="Yan G."/>
            <person name="Tu Z.J."/>
            <person name="Fang X."/>
            <person name="James A.A."/>
        </authorList>
    </citation>
    <scope>NUCLEOTIDE SEQUENCE [LARGE SCALE GENOMIC DNA]</scope>
    <source>
        <strain evidence="10">Foshan</strain>
    </source>
</reference>
<dbReference type="InterPro" id="IPR003593">
    <property type="entry name" value="AAA+_ATPase"/>
</dbReference>
<dbReference type="Proteomes" id="UP000069940">
    <property type="component" value="Unassembled WGS sequence"/>
</dbReference>
<dbReference type="PANTHER" id="PTHR46239">
    <property type="entry name" value="DNA REPAIR PROTEIN RAD51 HOMOLOG 3 RAD51C"/>
    <property type="match status" value="1"/>
</dbReference>
<evidence type="ECO:0000313" key="9">
    <source>
        <dbReference type="EnsemblMetazoa" id="AALFPA23_009598.P13253"/>
    </source>
</evidence>
<reference evidence="9" key="2">
    <citation type="submission" date="2025-05" db="UniProtKB">
        <authorList>
            <consortium name="EnsemblMetazoa"/>
        </authorList>
    </citation>
    <scope>IDENTIFICATION</scope>
    <source>
        <strain evidence="9">Foshan</strain>
    </source>
</reference>
<organism evidence="9 10">
    <name type="scientific">Aedes albopictus</name>
    <name type="common">Asian tiger mosquito</name>
    <name type="synonym">Stegomyia albopicta</name>
    <dbReference type="NCBI Taxonomy" id="7160"/>
    <lineage>
        <taxon>Eukaryota</taxon>
        <taxon>Metazoa</taxon>
        <taxon>Ecdysozoa</taxon>
        <taxon>Arthropoda</taxon>
        <taxon>Hexapoda</taxon>
        <taxon>Insecta</taxon>
        <taxon>Pterygota</taxon>
        <taxon>Neoptera</taxon>
        <taxon>Endopterygota</taxon>
        <taxon>Diptera</taxon>
        <taxon>Nematocera</taxon>
        <taxon>Culicoidea</taxon>
        <taxon>Culicidae</taxon>
        <taxon>Culicinae</taxon>
        <taxon>Aedini</taxon>
        <taxon>Aedes</taxon>
        <taxon>Stegomyia</taxon>
    </lineage>
</organism>
<dbReference type="SUPFAM" id="SSF52540">
    <property type="entry name" value="P-loop containing nucleoside triphosphate hydrolases"/>
    <property type="match status" value="1"/>
</dbReference>
<dbReference type="PANTHER" id="PTHR46239:SF1">
    <property type="entry name" value="DNA REPAIR PROTEIN RAD51 HOMOLOG 3"/>
    <property type="match status" value="1"/>
</dbReference>
<dbReference type="PROSITE" id="PS50162">
    <property type="entry name" value="RECA_2"/>
    <property type="match status" value="1"/>
</dbReference>
<dbReference type="Pfam" id="PF08423">
    <property type="entry name" value="Rad51"/>
    <property type="match status" value="1"/>
</dbReference>
<protein>
    <recommendedName>
        <fullName evidence="7">DNA repair protein RAD51 homolog 3</fullName>
    </recommendedName>
</protein>
<keyword evidence="2" id="KW-0547">Nucleotide-binding</keyword>
<proteinExistence type="predicted"/>
<evidence type="ECO:0000256" key="7">
    <source>
        <dbReference type="ARBA" id="ARBA00040674"/>
    </source>
</evidence>
<dbReference type="GeneID" id="109426221"/>
<feature type="domain" description="RecA family profile 1" evidence="8">
    <location>
        <begin position="15"/>
        <end position="204"/>
    </location>
</feature>
<dbReference type="InterPro" id="IPR027417">
    <property type="entry name" value="P-loop_NTPase"/>
</dbReference>
<evidence type="ECO:0000256" key="6">
    <source>
        <dbReference type="ARBA" id="ARBA00023242"/>
    </source>
</evidence>
<dbReference type="RefSeq" id="XP_019557220.3">
    <property type="nucleotide sequence ID" value="XM_019701675.3"/>
</dbReference>
<evidence type="ECO:0000256" key="3">
    <source>
        <dbReference type="ARBA" id="ARBA00022763"/>
    </source>
</evidence>
<evidence type="ECO:0000259" key="8">
    <source>
        <dbReference type="PROSITE" id="PS50162"/>
    </source>
</evidence>
<dbReference type="EnsemblMetazoa" id="AALFPA23_009598.R13253">
    <property type="protein sequence ID" value="AALFPA23_009598.P13253"/>
    <property type="gene ID" value="AALFPA23_009598"/>
</dbReference>
<evidence type="ECO:0000313" key="10">
    <source>
        <dbReference type="Proteomes" id="UP000069940"/>
    </source>
</evidence>
<dbReference type="InterPro" id="IPR052093">
    <property type="entry name" value="HR_Repair_Mediator"/>
</dbReference>
<evidence type="ECO:0000256" key="1">
    <source>
        <dbReference type="ARBA" id="ARBA00004123"/>
    </source>
</evidence>
<dbReference type="SMART" id="SM00382">
    <property type="entry name" value="AAA"/>
    <property type="match status" value="1"/>
</dbReference>
<dbReference type="InterPro" id="IPR013632">
    <property type="entry name" value="Rad51_C"/>
</dbReference>
<dbReference type="Gene3D" id="3.40.50.300">
    <property type="entry name" value="P-loop containing nucleotide triphosphate hydrolases"/>
    <property type="match status" value="1"/>
</dbReference>
<dbReference type="InterPro" id="IPR020588">
    <property type="entry name" value="RecA_ATP-bd"/>
</dbReference>
<keyword evidence="6" id="KW-0539">Nucleus</keyword>
<evidence type="ECO:0000256" key="2">
    <source>
        <dbReference type="ARBA" id="ARBA00022741"/>
    </source>
</evidence>
<evidence type="ECO:0000256" key="4">
    <source>
        <dbReference type="ARBA" id="ARBA00022840"/>
    </source>
</evidence>
<keyword evidence="3" id="KW-0227">DNA damage</keyword>
<evidence type="ECO:0000256" key="5">
    <source>
        <dbReference type="ARBA" id="ARBA00023204"/>
    </source>
</evidence>
<keyword evidence="4" id="KW-0067">ATP-binding</keyword>
<name>A0ABM1YJ32_AEDAL</name>
<comment type="subcellular location">
    <subcellularLocation>
        <location evidence="1">Nucleus</location>
    </subcellularLocation>
</comment>
<accession>A0ABM1YJ32</accession>
<sequence length="274" mass="30599">MFTKTSWDLWKEECKQLGVVTFCRDLDQAIGSGVPVGMISEFCGPPGSGKTQMCLQLCINAQIPAQLGGLGAKAVYFDTNFGFHPGRLQEIASACVRHCQRLVQIHKKELVAATRDFTIDRLMNGVYYRHIHECSEMLEGIETLERLLKSGEKIKLVVIDSISFLIRNNIENSFERIQVDHVILTKLHVLAQQYKCAIVITNDVTTRINGQDSQVIPALGDTHSHKINQRVILGQSDEDPAGVHIASVEKGLFRTRMAVKFQISQAGIRGVRKK</sequence>